<protein>
    <submittedName>
        <fullName evidence="1">Uncharacterized protein</fullName>
    </submittedName>
</protein>
<dbReference type="eggNOG" id="KOG3665">
    <property type="taxonomic scope" value="Eukaryota"/>
</dbReference>
<dbReference type="STRING" id="135651.G0MN04"/>
<organism evidence="2">
    <name type="scientific">Caenorhabditis brenneri</name>
    <name type="common">Nematode worm</name>
    <dbReference type="NCBI Taxonomy" id="135651"/>
    <lineage>
        <taxon>Eukaryota</taxon>
        <taxon>Metazoa</taxon>
        <taxon>Ecdysozoa</taxon>
        <taxon>Nematoda</taxon>
        <taxon>Chromadorea</taxon>
        <taxon>Rhabditida</taxon>
        <taxon>Rhabditina</taxon>
        <taxon>Rhabditomorpha</taxon>
        <taxon>Rhabditoidea</taxon>
        <taxon>Rhabditidae</taxon>
        <taxon>Peloderinae</taxon>
        <taxon>Caenorhabditis</taxon>
    </lineage>
</organism>
<dbReference type="InterPro" id="IPR051341">
    <property type="entry name" value="Zyg-11_UBL_adapter"/>
</dbReference>
<gene>
    <name evidence="1" type="ORF">CAEBREN_19804</name>
</gene>
<reference evidence="2" key="1">
    <citation type="submission" date="2011-07" db="EMBL/GenBank/DDBJ databases">
        <authorList>
            <consortium name="Caenorhabditis brenneri Sequencing and Analysis Consortium"/>
            <person name="Wilson R.K."/>
        </authorList>
    </citation>
    <scope>NUCLEOTIDE SEQUENCE [LARGE SCALE GENOMIC DNA]</scope>
    <source>
        <strain evidence="2">PB2801</strain>
    </source>
</reference>
<dbReference type="InterPro" id="IPR032675">
    <property type="entry name" value="LRR_dom_sf"/>
</dbReference>
<dbReference type="OrthoDB" id="5838776at2759"/>
<dbReference type="PANTHER" id="PTHR12904:SF28">
    <property type="entry name" value="ATP SYNTHASE SUBUNIT ALPHA-RELATED"/>
    <property type="match status" value="1"/>
</dbReference>
<sequence length="730" mass="86166">MVESLVNISIKRLEDCISRGFLHEFDCKLNAEQSNKLFAHYLKHPNKTDQNARWIQKFLHVTEVCLDGKTLDRRTRDAVKMLENLEKFEIWELRSWSHFWLYGPGTEVRFAYVNLTTVLKELLSHDSMQRLTHLGVHAFETNLTDGWTMDLATLCPNLISLNINYCAPTMKDFKLLCEFLPGLKILTTSWGEILTLNNIGKLRDLEVFNTNETEFFRATDFQEIFDCQKLKILEIGGSDPDNDSQNLTYYLACEKVLPELQFLECSFNFITEEALQKVINKHKKLQKIGLVGCALENRPQYVENKRKVTLLTIRDLHQCLNTLEHYSQEKFPRKIYFARILWKINQFVSTDYVNQKEEDLRRCFELLCMVYDKYHGYDEVRGDAVTCLAHLCRDQRAKMFTYEEKQLLIRTILFQIPKFSEEDKSESPTYKISKGVYEILANDLILWNARRNLRAVVKKVTPALLGDHTEPEPLKFVVKIVKSAFKLLSPRHQGALSNNNHIKAPLFEFLKLSSGQQELTKEILDLLQLLYIHRTEKYPLGRYHNPLSTTVIRDPRPLTDHVIVSKLPVVLAHHEDDYLTTMHILKFANDVVKYLQEDQVEKLMQERRFKPFEKLMTHGRYPEQFLAFSLIAHIHCRHRYFKAFSLPTFHEGFVEPLVIQLMDLMKIYNRRDDSPFLHVIQFLHDDSPFNDSKVFARWVFRHCPIMDPKILEENERRRLERRQRFIDRGV</sequence>
<dbReference type="EMBL" id="GL379803">
    <property type="protein sequence ID" value="EGT38260.1"/>
    <property type="molecule type" value="Genomic_DNA"/>
</dbReference>
<dbReference type="GO" id="GO:0031462">
    <property type="term" value="C:Cul2-RING ubiquitin ligase complex"/>
    <property type="evidence" value="ECO:0007669"/>
    <property type="project" value="TreeGrafter"/>
</dbReference>
<dbReference type="AlphaFoldDB" id="G0MN04"/>
<evidence type="ECO:0000313" key="1">
    <source>
        <dbReference type="EMBL" id="EGT38260.1"/>
    </source>
</evidence>
<evidence type="ECO:0000313" key="2">
    <source>
        <dbReference type="Proteomes" id="UP000008068"/>
    </source>
</evidence>
<dbReference type="HOGENOM" id="CLU_384145_0_0_1"/>
<accession>G0MN04</accession>
<keyword evidence="2" id="KW-1185">Reference proteome</keyword>
<dbReference type="InParanoid" id="G0MN04"/>
<proteinExistence type="predicted"/>
<dbReference type="PANTHER" id="PTHR12904">
    <property type="match status" value="1"/>
</dbReference>
<name>G0MN04_CAEBE</name>
<dbReference type="SUPFAM" id="SSF52047">
    <property type="entry name" value="RNI-like"/>
    <property type="match status" value="1"/>
</dbReference>
<dbReference type="OMA" id="THASAWY"/>
<dbReference type="Proteomes" id="UP000008068">
    <property type="component" value="Unassembled WGS sequence"/>
</dbReference>
<dbReference type="Gene3D" id="3.80.10.10">
    <property type="entry name" value="Ribonuclease Inhibitor"/>
    <property type="match status" value="1"/>
</dbReference>